<organism evidence="2 3">
    <name type="scientific">Pantoea leporis</name>
    <dbReference type="NCBI Taxonomy" id="2933780"/>
    <lineage>
        <taxon>Bacteria</taxon>
        <taxon>Pseudomonadati</taxon>
        <taxon>Pseudomonadota</taxon>
        <taxon>Gammaproteobacteria</taxon>
        <taxon>Enterobacterales</taxon>
        <taxon>Erwiniaceae</taxon>
        <taxon>Pantoea</taxon>
    </lineage>
</organism>
<proteinExistence type="predicted"/>
<keyword evidence="1" id="KW-0472">Membrane</keyword>
<dbReference type="Pfam" id="PF04286">
    <property type="entry name" value="DUF445"/>
    <property type="match status" value="1"/>
</dbReference>
<protein>
    <submittedName>
        <fullName evidence="2">DUF445 domain-containing protein</fullName>
    </submittedName>
</protein>
<evidence type="ECO:0000256" key="1">
    <source>
        <dbReference type="SAM" id="Phobius"/>
    </source>
</evidence>
<dbReference type="PANTHER" id="PTHR38442:SF1">
    <property type="entry name" value="INNER MEMBRANE PROTEIN"/>
    <property type="match status" value="1"/>
</dbReference>
<name>A0ABV2E0B5_9GAMM</name>
<gene>
    <name evidence="2" type="ORF">ABXV16_13280</name>
</gene>
<sequence length="425" mass="48561">MDKFQQLKRSKRLALSLLLIAAATFIVTLFLPANFWVLGLKAIAEAAMVGALADWFAVVALFRRVPVPFISRHTAIIPRNKDRIGENLGRFVQEKFLDTDSLLALIRRHDPSQMLAQWLNTPGNADRIGRHLLQVMRGFLDLTDDQRIQRFLRRAVHRALDKVDLTQSSALLLDSLTKNNRHQELLDAAVQQLLRLLHKPGTREFIAAQIVRWLKREHPIKAKMLPTEWLGEHSADLVANAVDSILDQVALDQGHELRLGFDRAVKRLIERLKSDPEMAERAENIKSWLKEDESFNRYIGELWQDLRGWLKDDLNSEDSRVQERVRLAALWLGETLAADEALRASMNQHLEDAARSVAPEFAAFLTRHISDTVKSWDARDMSQQIELNIGRDLQFIRINGTLVGGTIGLILYVLSQVPGWIERIQ</sequence>
<comment type="caution">
    <text evidence="2">The sequence shown here is derived from an EMBL/GenBank/DDBJ whole genome shotgun (WGS) entry which is preliminary data.</text>
</comment>
<accession>A0ABV2E0B5</accession>
<dbReference type="Proteomes" id="UP001548992">
    <property type="component" value="Unassembled WGS sequence"/>
</dbReference>
<dbReference type="RefSeq" id="WP_217549202.1">
    <property type="nucleotide sequence ID" value="NZ_JBEWWF010000003.1"/>
</dbReference>
<dbReference type="EMBL" id="JBEWWF010000003">
    <property type="protein sequence ID" value="MET3076729.1"/>
    <property type="molecule type" value="Genomic_DNA"/>
</dbReference>
<dbReference type="InterPro" id="IPR007383">
    <property type="entry name" value="DUF445"/>
</dbReference>
<evidence type="ECO:0000313" key="3">
    <source>
        <dbReference type="Proteomes" id="UP001548992"/>
    </source>
</evidence>
<reference evidence="2 3" key="1">
    <citation type="submission" date="2024-07" db="EMBL/GenBank/DDBJ databases">
        <title>Isolation, whole-genome sequencing, and annotation of five antibiotic-resistant bacteria from environmental samples.</title>
        <authorList>
            <person name="Bedore T."/>
            <person name="Hudson A.O."/>
            <person name="Kumar G."/>
        </authorList>
    </citation>
    <scope>NUCLEOTIDE SEQUENCE [LARGE SCALE GENOMIC DNA]</scope>
    <source>
        <strain evidence="2 3">RIT844</strain>
    </source>
</reference>
<keyword evidence="3" id="KW-1185">Reference proteome</keyword>
<evidence type="ECO:0000313" key="2">
    <source>
        <dbReference type="EMBL" id="MET3076729.1"/>
    </source>
</evidence>
<keyword evidence="1" id="KW-1133">Transmembrane helix</keyword>
<dbReference type="PANTHER" id="PTHR38442">
    <property type="entry name" value="INNER MEMBRANE PROTEIN-RELATED"/>
    <property type="match status" value="1"/>
</dbReference>
<feature type="transmembrane region" description="Helical" evidence="1">
    <location>
        <begin position="12"/>
        <end position="36"/>
    </location>
</feature>
<keyword evidence="1" id="KW-0812">Transmembrane</keyword>